<evidence type="ECO:0000313" key="7">
    <source>
        <dbReference type="EMBL" id="SVD06795.1"/>
    </source>
</evidence>
<keyword evidence="6" id="KW-0413">Isomerase</keyword>
<accession>A0A382SBF6</accession>
<feature type="non-terminal residue" evidence="7">
    <location>
        <position position="253"/>
    </location>
</feature>
<dbReference type="CDD" id="cd00311">
    <property type="entry name" value="TIM"/>
    <property type="match status" value="1"/>
</dbReference>
<dbReference type="Pfam" id="PF00121">
    <property type="entry name" value="TIM"/>
    <property type="match status" value="1"/>
</dbReference>
<evidence type="ECO:0000256" key="3">
    <source>
        <dbReference type="ARBA" id="ARBA00022432"/>
    </source>
</evidence>
<evidence type="ECO:0000256" key="6">
    <source>
        <dbReference type="ARBA" id="ARBA00023235"/>
    </source>
</evidence>
<dbReference type="PROSITE" id="PS00171">
    <property type="entry name" value="TIM_1"/>
    <property type="match status" value="1"/>
</dbReference>
<dbReference type="NCBIfam" id="TIGR00419">
    <property type="entry name" value="tim"/>
    <property type="match status" value="1"/>
</dbReference>
<dbReference type="PROSITE" id="PS51440">
    <property type="entry name" value="TIM_2"/>
    <property type="match status" value="1"/>
</dbReference>
<dbReference type="EC" id="5.3.1.1" evidence="2"/>
<dbReference type="HAMAP" id="MF_00147_B">
    <property type="entry name" value="TIM_B"/>
    <property type="match status" value="1"/>
</dbReference>
<dbReference type="SUPFAM" id="SSF51351">
    <property type="entry name" value="Triosephosphate isomerase (TIM)"/>
    <property type="match status" value="1"/>
</dbReference>
<dbReference type="InterPro" id="IPR000652">
    <property type="entry name" value="Triosephosphate_isomerase"/>
</dbReference>
<name>A0A382SBF6_9ZZZZ</name>
<dbReference type="GO" id="GO:0004807">
    <property type="term" value="F:triose-phosphate isomerase activity"/>
    <property type="evidence" value="ECO:0007669"/>
    <property type="project" value="UniProtKB-EC"/>
</dbReference>
<dbReference type="InterPro" id="IPR020861">
    <property type="entry name" value="Triosephosphate_isomerase_AS"/>
</dbReference>
<dbReference type="PANTHER" id="PTHR21139">
    <property type="entry name" value="TRIOSEPHOSPHATE ISOMERASE"/>
    <property type="match status" value="1"/>
</dbReference>
<dbReference type="GO" id="GO:0005829">
    <property type="term" value="C:cytosol"/>
    <property type="evidence" value="ECO:0007669"/>
    <property type="project" value="TreeGrafter"/>
</dbReference>
<dbReference type="FunFam" id="3.20.20.70:FF:000016">
    <property type="entry name" value="Triosephosphate isomerase"/>
    <property type="match status" value="1"/>
</dbReference>
<protein>
    <recommendedName>
        <fullName evidence="2">triose-phosphate isomerase</fullName>
        <ecNumber evidence="2">5.3.1.1</ecNumber>
    </recommendedName>
</protein>
<keyword evidence="5" id="KW-0324">Glycolysis</keyword>
<organism evidence="7">
    <name type="scientific">marine metagenome</name>
    <dbReference type="NCBI Taxonomy" id="408172"/>
    <lineage>
        <taxon>unclassified sequences</taxon>
        <taxon>metagenomes</taxon>
        <taxon>ecological metagenomes</taxon>
    </lineage>
</organism>
<keyword evidence="4" id="KW-0963">Cytoplasm</keyword>
<dbReference type="GO" id="GO:0006094">
    <property type="term" value="P:gluconeogenesis"/>
    <property type="evidence" value="ECO:0007669"/>
    <property type="project" value="UniProtKB-KW"/>
</dbReference>
<proteinExistence type="inferred from homology"/>
<sequence length="253" mass="27277">MTKRKPIVVGNWKMFMGPSDGAQLAHNLVNACHISSAIDVVICPPLVSLTEVGGVIEGTGICLGAQNIFWEPNDGPFTGEVSSQMLSGWCDYVIVGHSERRQYFIETNAIVNKKVKAGLCHGLKVIICVGESLVENSAGNTKDVVEDQVRSAYHGILHADALQTVVAYEPIWAIGTGRASTPTAANQICTEYIRGTLEKIYGHEVSKSIRIQYGGSIDRNNVSEFVAQRDIDGVLIGGASLSVEEFSDILRSV</sequence>
<gene>
    <name evidence="7" type="ORF">METZ01_LOCUS359649</name>
</gene>
<dbReference type="InterPro" id="IPR022896">
    <property type="entry name" value="TrioseP_Isoase_bac/euk"/>
</dbReference>
<evidence type="ECO:0000256" key="2">
    <source>
        <dbReference type="ARBA" id="ARBA00011940"/>
    </source>
</evidence>
<evidence type="ECO:0000256" key="5">
    <source>
        <dbReference type="ARBA" id="ARBA00023152"/>
    </source>
</evidence>
<evidence type="ECO:0000256" key="4">
    <source>
        <dbReference type="ARBA" id="ARBA00022490"/>
    </source>
</evidence>
<keyword evidence="3" id="KW-0312">Gluconeogenesis</keyword>
<dbReference type="PANTHER" id="PTHR21139:SF42">
    <property type="entry name" value="TRIOSEPHOSPHATE ISOMERASE"/>
    <property type="match status" value="1"/>
</dbReference>
<dbReference type="InterPro" id="IPR013785">
    <property type="entry name" value="Aldolase_TIM"/>
</dbReference>
<dbReference type="GO" id="GO:0006096">
    <property type="term" value="P:glycolytic process"/>
    <property type="evidence" value="ECO:0007669"/>
    <property type="project" value="UniProtKB-KW"/>
</dbReference>
<dbReference type="GO" id="GO:0019563">
    <property type="term" value="P:glycerol catabolic process"/>
    <property type="evidence" value="ECO:0007669"/>
    <property type="project" value="TreeGrafter"/>
</dbReference>
<dbReference type="Gene3D" id="3.20.20.70">
    <property type="entry name" value="Aldolase class I"/>
    <property type="match status" value="1"/>
</dbReference>
<dbReference type="GO" id="GO:0046166">
    <property type="term" value="P:glyceraldehyde-3-phosphate biosynthetic process"/>
    <property type="evidence" value="ECO:0007669"/>
    <property type="project" value="TreeGrafter"/>
</dbReference>
<dbReference type="EMBL" id="UINC01127583">
    <property type="protein sequence ID" value="SVD06795.1"/>
    <property type="molecule type" value="Genomic_DNA"/>
</dbReference>
<reference evidence="7" key="1">
    <citation type="submission" date="2018-05" db="EMBL/GenBank/DDBJ databases">
        <authorList>
            <person name="Lanie J.A."/>
            <person name="Ng W.-L."/>
            <person name="Kazmierczak K.M."/>
            <person name="Andrzejewski T.M."/>
            <person name="Davidsen T.M."/>
            <person name="Wayne K.J."/>
            <person name="Tettelin H."/>
            <person name="Glass J.I."/>
            <person name="Rusch D."/>
            <person name="Podicherti R."/>
            <person name="Tsui H.-C.T."/>
            <person name="Winkler M.E."/>
        </authorList>
    </citation>
    <scope>NUCLEOTIDE SEQUENCE</scope>
</reference>
<comment type="pathway">
    <text evidence="1">Carbohydrate degradation; glycolysis; D-glyceraldehyde 3-phosphate from glycerone phosphate: step 1/1.</text>
</comment>
<evidence type="ECO:0000256" key="1">
    <source>
        <dbReference type="ARBA" id="ARBA00004680"/>
    </source>
</evidence>
<dbReference type="AlphaFoldDB" id="A0A382SBF6"/>
<dbReference type="InterPro" id="IPR035990">
    <property type="entry name" value="TIM_sf"/>
</dbReference>